<proteinExistence type="predicted"/>
<evidence type="ECO:0000313" key="3">
    <source>
        <dbReference type="Proteomes" id="UP001154282"/>
    </source>
</evidence>
<feature type="compositionally biased region" description="Polar residues" evidence="1">
    <location>
        <begin position="55"/>
        <end position="68"/>
    </location>
</feature>
<dbReference type="Proteomes" id="UP001154282">
    <property type="component" value="Unassembled WGS sequence"/>
</dbReference>
<keyword evidence="3" id="KW-1185">Reference proteome</keyword>
<organism evidence="2 3">
    <name type="scientific">Linum tenue</name>
    <dbReference type="NCBI Taxonomy" id="586396"/>
    <lineage>
        <taxon>Eukaryota</taxon>
        <taxon>Viridiplantae</taxon>
        <taxon>Streptophyta</taxon>
        <taxon>Embryophyta</taxon>
        <taxon>Tracheophyta</taxon>
        <taxon>Spermatophyta</taxon>
        <taxon>Magnoliopsida</taxon>
        <taxon>eudicotyledons</taxon>
        <taxon>Gunneridae</taxon>
        <taxon>Pentapetalae</taxon>
        <taxon>rosids</taxon>
        <taxon>fabids</taxon>
        <taxon>Malpighiales</taxon>
        <taxon>Linaceae</taxon>
        <taxon>Linum</taxon>
    </lineage>
</organism>
<dbReference type="EMBL" id="CAMGYJ010000007">
    <property type="protein sequence ID" value="CAI0445520.1"/>
    <property type="molecule type" value="Genomic_DNA"/>
</dbReference>
<name>A0AAV0MGX0_9ROSI</name>
<dbReference type="AlphaFoldDB" id="A0AAV0MGX0"/>
<sequence length="79" mass="8235">MTAASPTPSPTTSPQPKVARGSVIASAPSVPERPWSRPRHSYGSPSAKPIPLRTESPSATSDCPSTRWTAAASRPTPQV</sequence>
<accession>A0AAV0MGX0</accession>
<evidence type="ECO:0000313" key="2">
    <source>
        <dbReference type="EMBL" id="CAI0445520.1"/>
    </source>
</evidence>
<reference evidence="2" key="1">
    <citation type="submission" date="2022-08" db="EMBL/GenBank/DDBJ databases">
        <authorList>
            <person name="Gutierrez-Valencia J."/>
        </authorList>
    </citation>
    <scope>NUCLEOTIDE SEQUENCE</scope>
</reference>
<gene>
    <name evidence="2" type="ORF">LITE_LOCUS28606</name>
</gene>
<protein>
    <submittedName>
        <fullName evidence="2">Uncharacterized protein</fullName>
    </submittedName>
</protein>
<feature type="region of interest" description="Disordered" evidence="1">
    <location>
        <begin position="1"/>
        <end position="79"/>
    </location>
</feature>
<comment type="caution">
    <text evidence="2">The sequence shown here is derived from an EMBL/GenBank/DDBJ whole genome shotgun (WGS) entry which is preliminary data.</text>
</comment>
<evidence type="ECO:0000256" key="1">
    <source>
        <dbReference type="SAM" id="MobiDB-lite"/>
    </source>
</evidence>